<feature type="compositionally biased region" description="Basic and acidic residues" evidence="1">
    <location>
        <begin position="128"/>
        <end position="137"/>
    </location>
</feature>
<dbReference type="InterPro" id="IPR043910">
    <property type="entry name" value="DUF5767"/>
</dbReference>
<protein>
    <submittedName>
        <fullName evidence="2">Uncharacterized protein</fullName>
    </submittedName>
</protein>
<name>A0A6C0CXC9_9ZZZZ</name>
<organism evidence="2">
    <name type="scientific">viral metagenome</name>
    <dbReference type="NCBI Taxonomy" id="1070528"/>
    <lineage>
        <taxon>unclassified sequences</taxon>
        <taxon>metagenomes</taxon>
        <taxon>organismal metagenomes</taxon>
    </lineage>
</organism>
<proteinExistence type="predicted"/>
<feature type="compositionally biased region" description="Gly residues" evidence="1">
    <location>
        <begin position="335"/>
        <end position="348"/>
    </location>
</feature>
<sequence>MAEIIDISDLDTGKTININNSIGNLEEINVGGSTSSNFGTGIELLMNDKKKISGKSGGLSSDIDINDLNNLEDELNDLTLPKKSMKDARSDIFSGSFKLKEEDNLSIPDETNTTPPTEPINLGQSTKEQSEEEKKTWDGFGKFNNIPINPEVSKPHVEPQMSKEDMLKEKFKYLQKLEDLEKKGIKLTKKYDMESNLLEMKGEYETIIAEKEKKNSVKFQGKMLMACITGIEFLNNRFDPFDVKLDGWSEQINENIDDYDEIFSELHEKYKSKASMAPELKLMFQLGGSALMVHMTNSMFKSAMPGMDDIMRQNPDLMQQFTQAAVNTMGQSSPGLGGLMGSMMGGGPPQMPRQQPEFSPMNNGPPPGPIATQGPNSAPPPVRPGYVPLSNRPDINASRDIPAPERSRRPEMKGPSDISNLLSGLKVKKTTNVNIQNDNDEKGSTISISELKEMQNDNIPVRSKRRKSERNTVSLDI</sequence>
<dbReference type="AlphaFoldDB" id="A0A6C0CXC9"/>
<dbReference type="Pfam" id="PF19071">
    <property type="entry name" value="DUF5767"/>
    <property type="match status" value="1"/>
</dbReference>
<evidence type="ECO:0000256" key="1">
    <source>
        <dbReference type="SAM" id="MobiDB-lite"/>
    </source>
</evidence>
<reference evidence="2" key="1">
    <citation type="journal article" date="2020" name="Nature">
        <title>Giant virus diversity and host interactions through global metagenomics.</title>
        <authorList>
            <person name="Schulz F."/>
            <person name="Roux S."/>
            <person name="Paez-Espino D."/>
            <person name="Jungbluth S."/>
            <person name="Walsh D.A."/>
            <person name="Denef V.J."/>
            <person name="McMahon K.D."/>
            <person name="Konstantinidis K.T."/>
            <person name="Eloe-Fadrosh E.A."/>
            <person name="Kyrpides N.C."/>
            <person name="Woyke T."/>
        </authorList>
    </citation>
    <scope>NUCLEOTIDE SEQUENCE</scope>
    <source>
        <strain evidence="2">GVMAG-M-3300023109-53</strain>
    </source>
</reference>
<feature type="compositionally biased region" description="Low complexity" evidence="1">
    <location>
        <begin position="107"/>
        <end position="127"/>
    </location>
</feature>
<evidence type="ECO:0000313" key="2">
    <source>
        <dbReference type="EMBL" id="QHT08883.1"/>
    </source>
</evidence>
<feature type="region of interest" description="Disordered" evidence="1">
    <location>
        <begin position="333"/>
        <end position="477"/>
    </location>
</feature>
<accession>A0A6C0CXC9</accession>
<dbReference type="EMBL" id="MN739503">
    <property type="protein sequence ID" value="QHT08883.1"/>
    <property type="molecule type" value="Genomic_DNA"/>
</dbReference>
<feature type="compositionally biased region" description="Basic and acidic residues" evidence="1">
    <location>
        <begin position="402"/>
        <end position="414"/>
    </location>
</feature>
<feature type="region of interest" description="Disordered" evidence="1">
    <location>
        <begin position="103"/>
        <end position="140"/>
    </location>
</feature>